<evidence type="ECO:0000313" key="4">
    <source>
        <dbReference type="Proteomes" id="UP000019763"/>
    </source>
</evidence>
<evidence type="ECO:0000313" key="3">
    <source>
        <dbReference type="EMBL" id="EZG43621.1"/>
    </source>
</evidence>
<keyword evidence="4" id="KW-1185">Reference proteome</keyword>
<dbReference type="AlphaFoldDB" id="A0A023AY88"/>
<keyword evidence="1" id="KW-0175">Coiled coil</keyword>
<dbReference type="VEuPathDB" id="CryptoDB:GNI_164440"/>
<proteinExistence type="predicted"/>
<comment type="caution">
    <text evidence="3">The sequence shown here is derived from an EMBL/GenBank/DDBJ whole genome shotgun (WGS) entry which is preliminary data.</text>
</comment>
<feature type="coiled-coil region" evidence="1">
    <location>
        <begin position="106"/>
        <end position="133"/>
    </location>
</feature>
<dbReference type="Proteomes" id="UP000019763">
    <property type="component" value="Unassembled WGS sequence"/>
</dbReference>
<feature type="domain" description="Nucleoporin NSP1-like C-terminal" evidence="2">
    <location>
        <begin position="7"/>
        <end position="94"/>
    </location>
</feature>
<dbReference type="Pfam" id="PF05064">
    <property type="entry name" value="Nsp1_C"/>
    <property type="match status" value="1"/>
</dbReference>
<dbReference type="EMBL" id="AFNH02001226">
    <property type="protein sequence ID" value="EZG43621.1"/>
    <property type="molecule type" value="Genomic_DNA"/>
</dbReference>
<sequence>MESKDYFEDVLTRWENQLRECVDEFDKYSRAMSELDCMLFSYVTKLQQCQQEQSEVEMKQQDIINDVLRVEAKQKSMMDVIVALQKRVEDIQPKESDEDPTIERKAREANSAIHELENCIIQLSEDLGKLENEIYPGELGELIHSVHVHSKLIDQLGPDTY</sequence>
<dbReference type="RefSeq" id="XP_011133149.1">
    <property type="nucleotide sequence ID" value="XM_011134847.1"/>
</dbReference>
<accession>A0A023AY88</accession>
<protein>
    <submittedName>
        <fullName evidence="3">Nsp1-like carboxy-terminal region protein</fullName>
    </submittedName>
</protein>
<organism evidence="3 4">
    <name type="scientific">Gregarina niphandrodes</name>
    <name type="common">Septate eugregarine</name>
    <dbReference type="NCBI Taxonomy" id="110365"/>
    <lineage>
        <taxon>Eukaryota</taxon>
        <taxon>Sar</taxon>
        <taxon>Alveolata</taxon>
        <taxon>Apicomplexa</taxon>
        <taxon>Conoidasida</taxon>
        <taxon>Gregarinasina</taxon>
        <taxon>Eugregarinorida</taxon>
        <taxon>Gregarinidae</taxon>
        <taxon>Gregarina</taxon>
    </lineage>
</organism>
<name>A0A023AY88_GRENI</name>
<evidence type="ECO:0000256" key="1">
    <source>
        <dbReference type="SAM" id="Coils"/>
    </source>
</evidence>
<dbReference type="GeneID" id="22915691"/>
<dbReference type="InterPro" id="IPR007758">
    <property type="entry name" value="Nucleoporin_NSP1_C"/>
</dbReference>
<gene>
    <name evidence="3" type="ORF">GNI_164440</name>
</gene>
<evidence type="ECO:0000259" key="2">
    <source>
        <dbReference type="Pfam" id="PF05064"/>
    </source>
</evidence>
<reference evidence="3" key="1">
    <citation type="submission" date="2013-12" db="EMBL/GenBank/DDBJ databases">
        <authorList>
            <person name="Omoto C.K."/>
            <person name="Sibley D."/>
            <person name="Venepally P."/>
            <person name="Hadjithomas M."/>
            <person name="Karamycheva S."/>
            <person name="Brunk B."/>
            <person name="Roos D."/>
            <person name="Caler E."/>
            <person name="Lorenzi H."/>
        </authorList>
    </citation>
    <scope>NUCLEOTIDE SEQUENCE</scope>
</reference>